<keyword evidence="4 7" id="KW-1133">Transmembrane helix</keyword>
<evidence type="ECO:0000259" key="8">
    <source>
        <dbReference type="Pfam" id="PF01545"/>
    </source>
</evidence>
<evidence type="ECO:0000256" key="4">
    <source>
        <dbReference type="ARBA" id="ARBA00022989"/>
    </source>
</evidence>
<evidence type="ECO:0000256" key="6">
    <source>
        <dbReference type="ARBA" id="ARBA00023136"/>
    </source>
</evidence>
<dbReference type="Proteomes" id="UP000680714">
    <property type="component" value="Unassembled WGS sequence"/>
</dbReference>
<dbReference type="PANTHER" id="PTHR45755:SF4">
    <property type="entry name" value="ZINC TRANSPORTER 7"/>
    <property type="match status" value="1"/>
</dbReference>
<keyword evidence="2" id="KW-0813">Transport</keyword>
<name>A0ABS5IBF7_9PROT</name>
<dbReference type="RefSeq" id="WP_211547835.1">
    <property type="nucleotide sequence ID" value="NZ_JAGTUF010000006.1"/>
</dbReference>
<evidence type="ECO:0000256" key="1">
    <source>
        <dbReference type="ARBA" id="ARBA00004141"/>
    </source>
</evidence>
<keyword evidence="5" id="KW-0406">Ion transport</keyword>
<dbReference type="InterPro" id="IPR027469">
    <property type="entry name" value="Cation_efflux_TMD_sf"/>
</dbReference>
<feature type="transmembrane region" description="Helical" evidence="7">
    <location>
        <begin position="56"/>
        <end position="74"/>
    </location>
</feature>
<evidence type="ECO:0000313" key="9">
    <source>
        <dbReference type="EMBL" id="MBR9971758.1"/>
    </source>
</evidence>
<dbReference type="EMBL" id="JAGTUF010000006">
    <property type="protein sequence ID" value="MBR9971758.1"/>
    <property type="molecule type" value="Genomic_DNA"/>
</dbReference>
<protein>
    <submittedName>
        <fullName evidence="9">CDF family Co(II)/Ni(II) efflux transporter DmeF</fullName>
    </submittedName>
</protein>
<dbReference type="InterPro" id="IPR058533">
    <property type="entry name" value="Cation_efflux_TM"/>
</dbReference>
<feature type="domain" description="Cation efflux protein transmembrane" evidence="8">
    <location>
        <begin position="26"/>
        <end position="234"/>
    </location>
</feature>
<reference evidence="9 10" key="1">
    <citation type="submission" date="2021-04" db="EMBL/GenBank/DDBJ databases">
        <title>Magnetospirillum sulfuroxidans sp. nov., a facultative chemolithoautotrophic sulfur-oxidizing alphaproteobacterium isolated from freshwater sediment and proposals for Paramagetospirillum gen. nov., and Magnetospirillaceae fam. nov.</title>
        <authorList>
            <person name="Koziaeva V."/>
            <person name="Geelhoed J.S."/>
            <person name="Sorokin D.Y."/>
            <person name="Grouzdev D.S."/>
        </authorList>
    </citation>
    <scope>NUCLEOTIDE SEQUENCE [LARGE SCALE GENOMIC DNA]</scope>
    <source>
        <strain evidence="9 10">J10</strain>
    </source>
</reference>
<dbReference type="Pfam" id="PF01545">
    <property type="entry name" value="Cation_efflux"/>
    <property type="match status" value="1"/>
</dbReference>
<accession>A0ABS5IBF7</accession>
<dbReference type="NCBIfam" id="NF033827">
    <property type="entry name" value="CDF_efflux_DmeF"/>
    <property type="match status" value="1"/>
</dbReference>
<dbReference type="Gene3D" id="1.20.1510.10">
    <property type="entry name" value="Cation efflux protein transmembrane domain"/>
    <property type="match status" value="1"/>
</dbReference>
<evidence type="ECO:0000256" key="3">
    <source>
        <dbReference type="ARBA" id="ARBA00022692"/>
    </source>
</evidence>
<keyword evidence="3 7" id="KW-0812">Transmembrane</keyword>
<dbReference type="PANTHER" id="PTHR45755">
    <property type="match status" value="1"/>
</dbReference>
<sequence>MASLQSLEHSHVFLGPDQQRNERRTWAVILLTTLTMGLEIGAGTVFGSMALVADGWHMSTHAAALLITALAYFFARRHAHDRRYSFGTGRLGDLAAFTSAVVLALVALQIAWESAARLVAPIPIQYEQAIAVAVLGLLVNLASAWLLKDGHAHHHHGDHDHHEHHHHHGHDNNLRAAYIHVIADALTSVLAIAALLLGRAWDWPWLDPMIGLVGAVVIARWSWGLMKDSGAILVDLLPHDEDLPDAIRAALVTAHDQIVDLHVWQIGPGHHAAIVAIASTAPQPLESYKARLSHLGEISHLTVEIQPLGFDSGG</sequence>
<evidence type="ECO:0000256" key="5">
    <source>
        <dbReference type="ARBA" id="ARBA00023065"/>
    </source>
</evidence>
<feature type="transmembrane region" description="Helical" evidence="7">
    <location>
        <begin position="177"/>
        <end position="197"/>
    </location>
</feature>
<evidence type="ECO:0000256" key="7">
    <source>
        <dbReference type="SAM" id="Phobius"/>
    </source>
</evidence>
<evidence type="ECO:0000256" key="2">
    <source>
        <dbReference type="ARBA" id="ARBA00022448"/>
    </source>
</evidence>
<keyword evidence="10" id="KW-1185">Reference proteome</keyword>
<evidence type="ECO:0000313" key="10">
    <source>
        <dbReference type="Proteomes" id="UP000680714"/>
    </source>
</evidence>
<organism evidence="9 10">
    <name type="scientific">Magnetospirillum sulfuroxidans</name>
    <dbReference type="NCBI Taxonomy" id="611300"/>
    <lineage>
        <taxon>Bacteria</taxon>
        <taxon>Pseudomonadati</taxon>
        <taxon>Pseudomonadota</taxon>
        <taxon>Alphaproteobacteria</taxon>
        <taxon>Rhodospirillales</taxon>
        <taxon>Rhodospirillaceae</taxon>
        <taxon>Magnetospirillum</taxon>
    </lineage>
</organism>
<feature type="transmembrane region" description="Helical" evidence="7">
    <location>
        <begin position="26"/>
        <end position="50"/>
    </location>
</feature>
<proteinExistence type="predicted"/>
<feature type="transmembrane region" description="Helical" evidence="7">
    <location>
        <begin position="203"/>
        <end position="223"/>
    </location>
</feature>
<dbReference type="SUPFAM" id="SSF161111">
    <property type="entry name" value="Cation efflux protein transmembrane domain-like"/>
    <property type="match status" value="1"/>
</dbReference>
<dbReference type="InterPro" id="IPR045316">
    <property type="entry name" value="Msc2-like"/>
</dbReference>
<keyword evidence="6 7" id="KW-0472">Membrane</keyword>
<dbReference type="NCBIfam" id="TIGR01297">
    <property type="entry name" value="CDF"/>
    <property type="match status" value="1"/>
</dbReference>
<comment type="subcellular location">
    <subcellularLocation>
        <location evidence="1">Membrane</location>
        <topology evidence="1">Multi-pass membrane protein</topology>
    </subcellularLocation>
</comment>
<feature type="transmembrane region" description="Helical" evidence="7">
    <location>
        <begin position="94"/>
        <end position="112"/>
    </location>
</feature>
<gene>
    <name evidence="9" type="primary">dmeF</name>
    <name evidence="9" type="ORF">KEC16_08520</name>
</gene>
<feature type="transmembrane region" description="Helical" evidence="7">
    <location>
        <begin position="124"/>
        <end position="147"/>
    </location>
</feature>
<dbReference type="InterPro" id="IPR002524">
    <property type="entry name" value="Cation_efflux"/>
</dbReference>
<comment type="caution">
    <text evidence="9">The sequence shown here is derived from an EMBL/GenBank/DDBJ whole genome shotgun (WGS) entry which is preliminary data.</text>
</comment>